<dbReference type="AlphaFoldDB" id="A0A7H2BL18"/>
<gene>
    <name evidence="1" type="ORF">IDM48_02770</name>
</gene>
<keyword evidence="2" id="KW-1185">Reference proteome</keyword>
<proteinExistence type="predicted"/>
<protein>
    <submittedName>
        <fullName evidence="1">Uncharacterized protein</fullName>
    </submittedName>
</protein>
<sequence length="82" mass="9295">MSNKNRSLQATSLRDAELEISRLGESLEDPMARERFVGVQRDILHEVKSGLCTAEQAIVYAQNFVTWLGEEQMVRSQNLVVT</sequence>
<reference evidence="1 2" key="1">
    <citation type="submission" date="2020-09" db="EMBL/GenBank/DDBJ databases">
        <title>Investigation of environmental microbe.</title>
        <authorList>
            <person name="Ou Y."/>
            <person name="Kang Q."/>
        </authorList>
    </citation>
    <scope>NUCLEOTIDE SEQUENCE [LARGE SCALE GENOMIC DNA]</scope>
    <source>
        <strain evidence="1 2">KJZ-9</strain>
    </source>
</reference>
<dbReference type="EMBL" id="CP061538">
    <property type="protein sequence ID" value="QNV40364.1"/>
    <property type="molecule type" value="Genomic_DNA"/>
</dbReference>
<name>A0A7H2BL18_9MICC</name>
<accession>A0A7H2BL18</accession>
<dbReference type="KEGG" id="rama:IDM48_02770"/>
<organism evidence="1 2">
    <name type="scientific">Rothia amarae</name>
    <dbReference type="NCBI Taxonomy" id="169480"/>
    <lineage>
        <taxon>Bacteria</taxon>
        <taxon>Bacillati</taxon>
        <taxon>Actinomycetota</taxon>
        <taxon>Actinomycetes</taxon>
        <taxon>Micrococcales</taxon>
        <taxon>Micrococcaceae</taxon>
        <taxon>Rothia</taxon>
    </lineage>
</organism>
<dbReference type="RefSeq" id="WP_068169163.1">
    <property type="nucleotide sequence ID" value="NZ_CP061538.1"/>
</dbReference>
<evidence type="ECO:0000313" key="2">
    <source>
        <dbReference type="Proteomes" id="UP000516421"/>
    </source>
</evidence>
<evidence type="ECO:0000313" key="1">
    <source>
        <dbReference type="EMBL" id="QNV40364.1"/>
    </source>
</evidence>
<dbReference type="Proteomes" id="UP000516421">
    <property type="component" value="Chromosome"/>
</dbReference>